<dbReference type="InterPro" id="IPR024078">
    <property type="entry name" value="LmbE-like_dom_sf"/>
</dbReference>
<dbReference type="KEGG" id="bacg:D2962_13720"/>
<dbReference type="Pfam" id="PF02585">
    <property type="entry name" value="PIG-L"/>
    <property type="match status" value="1"/>
</dbReference>
<dbReference type="PANTHER" id="PTHR12993:SF29">
    <property type="entry name" value="BLR3841 PROTEIN"/>
    <property type="match status" value="1"/>
</dbReference>
<sequence>MGRNFNFAKKKHFMTGLVIIAFVLFYGMGFFAYFYTNIGYAIDRSRDKLYAGSIDIGDRILIIAPHPDDENVGMGGLIYNETRLGKKIKVVVVTNGDGFKRAVKNNIKPKNIEPEDYIKLGLMRQKETISAMRQLGLSKDDIIFLGYADGSIRDLWEENWDYDNPHMSRNGNTKTPYDNSFDKNAIYCGKNLVKNLRQIIDDFKPTDIFYPDPDDMHPDHWAVSNFVKFTVELYDYKAHMYSYLVHHYQWPEPWALLPAAALYPPLSLQNVGTRWHIYRINPEAEKAKEKAVREYRTQFKIMGTFLDAFVRRNELFGTYENKYYKKTGEVPDFKKGRELPYKVVTASIMDNPLLRVEGNDDIKAVGLVQGGDKYFFAIETRGNVEKNTDYTLNAIFIYKNRDIRRLKVFIRNFKATSISENDESIALKQQIPVSVYKKRIWFSIPKDYIGDPQKVFLNAITSTAGRYADKTAWRVVKPESQGEGK</sequence>
<dbReference type="AlphaFoldDB" id="A0A3G2R7L0"/>
<evidence type="ECO:0000313" key="2">
    <source>
        <dbReference type="EMBL" id="AYO31514.1"/>
    </source>
</evidence>
<evidence type="ECO:0000313" key="3">
    <source>
        <dbReference type="Proteomes" id="UP000280960"/>
    </source>
</evidence>
<keyword evidence="1" id="KW-0472">Membrane</keyword>
<dbReference type="Gene3D" id="3.40.50.10320">
    <property type="entry name" value="LmbE-like"/>
    <property type="match status" value="1"/>
</dbReference>
<name>A0A3G2R7L0_9FIRM</name>
<keyword evidence="3" id="KW-1185">Reference proteome</keyword>
<feature type="transmembrane region" description="Helical" evidence="1">
    <location>
        <begin position="12"/>
        <end position="35"/>
    </location>
</feature>
<organism evidence="2 3">
    <name type="scientific">Biomaibacter acetigenes</name>
    <dbReference type="NCBI Taxonomy" id="2316383"/>
    <lineage>
        <taxon>Bacteria</taxon>
        <taxon>Bacillati</taxon>
        <taxon>Bacillota</taxon>
        <taxon>Clostridia</taxon>
        <taxon>Thermosediminibacterales</taxon>
        <taxon>Tepidanaerobacteraceae</taxon>
        <taxon>Biomaibacter</taxon>
    </lineage>
</organism>
<dbReference type="RefSeq" id="WP_122015307.1">
    <property type="nucleotide sequence ID" value="NZ_CP033169.1"/>
</dbReference>
<evidence type="ECO:0000256" key="1">
    <source>
        <dbReference type="SAM" id="Phobius"/>
    </source>
</evidence>
<dbReference type="SUPFAM" id="SSF102588">
    <property type="entry name" value="LmbE-like"/>
    <property type="match status" value="1"/>
</dbReference>
<protein>
    <submittedName>
        <fullName evidence="2">PIG-L family deacetylase</fullName>
    </submittedName>
</protein>
<dbReference type="GO" id="GO:0016811">
    <property type="term" value="F:hydrolase activity, acting on carbon-nitrogen (but not peptide) bonds, in linear amides"/>
    <property type="evidence" value="ECO:0007669"/>
    <property type="project" value="TreeGrafter"/>
</dbReference>
<dbReference type="EMBL" id="CP033169">
    <property type="protein sequence ID" value="AYO31514.1"/>
    <property type="molecule type" value="Genomic_DNA"/>
</dbReference>
<dbReference type="InterPro" id="IPR003737">
    <property type="entry name" value="GlcNAc_PI_deacetylase-related"/>
</dbReference>
<dbReference type="Proteomes" id="UP000280960">
    <property type="component" value="Chromosome"/>
</dbReference>
<proteinExistence type="predicted"/>
<accession>A0A3G2R7L0</accession>
<gene>
    <name evidence="2" type="ORF">D2962_13720</name>
</gene>
<keyword evidence="1" id="KW-1133">Transmembrane helix</keyword>
<reference evidence="2 3" key="1">
    <citation type="submission" date="2018-10" db="EMBL/GenBank/DDBJ databases">
        <authorList>
            <person name="Zhang X."/>
        </authorList>
    </citation>
    <scope>NUCLEOTIDE SEQUENCE [LARGE SCALE GENOMIC DNA]</scope>
    <source>
        <strain evidence="2 3">SK-G1</strain>
    </source>
</reference>
<dbReference type="PANTHER" id="PTHR12993">
    <property type="entry name" value="N-ACETYLGLUCOSAMINYL-PHOSPHATIDYLINOSITOL DE-N-ACETYLASE-RELATED"/>
    <property type="match status" value="1"/>
</dbReference>
<keyword evidence="1" id="KW-0812">Transmembrane</keyword>